<name>A0A0D2KDV3_HYPSF</name>
<evidence type="ECO:0000313" key="1">
    <source>
        <dbReference type="EMBL" id="KJA12692.1"/>
    </source>
</evidence>
<evidence type="ECO:0000313" key="2">
    <source>
        <dbReference type="Proteomes" id="UP000054270"/>
    </source>
</evidence>
<dbReference type="AlphaFoldDB" id="A0A0D2KDV3"/>
<reference evidence="2" key="1">
    <citation type="submission" date="2014-04" db="EMBL/GenBank/DDBJ databases">
        <title>Evolutionary Origins and Diversification of the Mycorrhizal Mutualists.</title>
        <authorList>
            <consortium name="DOE Joint Genome Institute"/>
            <consortium name="Mycorrhizal Genomics Consortium"/>
            <person name="Kohler A."/>
            <person name="Kuo A."/>
            <person name="Nagy L.G."/>
            <person name="Floudas D."/>
            <person name="Copeland A."/>
            <person name="Barry K.W."/>
            <person name="Cichocki N."/>
            <person name="Veneault-Fourrey C."/>
            <person name="LaButti K."/>
            <person name="Lindquist E.A."/>
            <person name="Lipzen A."/>
            <person name="Lundell T."/>
            <person name="Morin E."/>
            <person name="Murat C."/>
            <person name="Riley R."/>
            <person name="Ohm R."/>
            <person name="Sun H."/>
            <person name="Tunlid A."/>
            <person name="Henrissat B."/>
            <person name="Grigoriev I.V."/>
            <person name="Hibbett D.S."/>
            <person name="Martin F."/>
        </authorList>
    </citation>
    <scope>NUCLEOTIDE SEQUENCE [LARGE SCALE GENOMIC DNA]</scope>
    <source>
        <strain evidence="2">FD-334 SS-4</strain>
    </source>
</reference>
<dbReference type="EMBL" id="KN817990">
    <property type="protein sequence ID" value="KJA12692.1"/>
    <property type="molecule type" value="Genomic_DNA"/>
</dbReference>
<feature type="non-terminal residue" evidence="1">
    <location>
        <position position="1"/>
    </location>
</feature>
<gene>
    <name evidence="1" type="ORF">HYPSUDRAFT_210227</name>
</gene>
<accession>A0A0D2KDV3</accession>
<organism evidence="1 2">
    <name type="scientific">Hypholoma sublateritium (strain FD-334 SS-4)</name>
    <dbReference type="NCBI Taxonomy" id="945553"/>
    <lineage>
        <taxon>Eukaryota</taxon>
        <taxon>Fungi</taxon>
        <taxon>Dikarya</taxon>
        <taxon>Basidiomycota</taxon>
        <taxon>Agaricomycotina</taxon>
        <taxon>Agaricomycetes</taxon>
        <taxon>Agaricomycetidae</taxon>
        <taxon>Agaricales</taxon>
        <taxon>Agaricineae</taxon>
        <taxon>Strophariaceae</taxon>
        <taxon>Hypholoma</taxon>
    </lineage>
</organism>
<proteinExistence type="predicted"/>
<dbReference type="Proteomes" id="UP000054270">
    <property type="component" value="Unassembled WGS sequence"/>
</dbReference>
<sequence length="75" mass="8153">RRQTPGTAPNHPPSRARNPLCCPAVPILPGGQAFNTVNDRNYAIIHTITKRERNRPIALVGAEYLAVGSRRIVAA</sequence>
<protein>
    <submittedName>
        <fullName evidence="1">Uncharacterized protein</fullName>
    </submittedName>
</protein>
<keyword evidence="2" id="KW-1185">Reference proteome</keyword>